<evidence type="ECO:0000313" key="3">
    <source>
        <dbReference type="EMBL" id="MDF2094704.1"/>
    </source>
</evidence>
<name>A0ABT5YKD4_9PROT</name>
<feature type="region of interest" description="Disordered" evidence="1">
    <location>
        <begin position="163"/>
        <end position="182"/>
    </location>
</feature>
<evidence type="ECO:0000313" key="4">
    <source>
        <dbReference type="Proteomes" id="UP001215503"/>
    </source>
</evidence>
<dbReference type="Proteomes" id="UP001215503">
    <property type="component" value="Unassembled WGS sequence"/>
</dbReference>
<dbReference type="InterPro" id="IPR002881">
    <property type="entry name" value="DUF58"/>
</dbReference>
<dbReference type="EMBL" id="JARHUD010000001">
    <property type="protein sequence ID" value="MDF2094704.1"/>
    <property type="molecule type" value="Genomic_DNA"/>
</dbReference>
<sequence length="311" mass="34559">MAPASKQRSPPLDAQRRGEALAAGLPPLLVAAERVAATVVQGVHGRRRVGLGETFWQFRSYEPGDPPQLIDWRQTAKSDRVYVRDLEWEAAQSLWLWSDGSGSMNWQSIEAAEQKKRRADVLLLALASLLVRGGERVALLGSGRRPHSGRDALQRLALALEREQGTEQGDGQEGEGLPPRDTLPRHSRLILFSDFLAPVEAIEARLRVFAERGVGGHLVQILDPAELSFPFTGRLNFIGLESEKSWLLSRSEAVRGEYLKRMERQRAALADLARRLGWRYQLHHTDRSAEGALLSLYQTIGTLPTARGGAR</sequence>
<protein>
    <submittedName>
        <fullName evidence="3">DUF58 domain-containing protein</fullName>
    </submittedName>
</protein>
<evidence type="ECO:0000259" key="2">
    <source>
        <dbReference type="Pfam" id="PF01882"/>
    </source>
</evidence>
<comment type="caution">
    <text evidence="3">The sequence shown here is derived from an EMBL/GenBank/DDBJ whole genome shotgun (WGS) entry which is preliminary data.</text>
</comment>
<proteinExistence type="predicted"/>
<reference evidence="3 4" key="1">
    <citation type="submission" date="2023-03" db="EMBL/GenBank/DDBJ databases">
        <title>Fodinicurvata sp. CAU 1616 isolated from sea sendiment.</title>
        <authorList>
            <person name="Kim W."/>
        </authorList>
    </citation>
    <scope>NUCLEOTIDE SEQUENCE [LARGE SCALE GENOMIC DNA]</scope>
    <source>
        <strain evidence="3 4">CAU 1616</strain>
    </source>
</reference>
<organism evidence="3 4">
    <name type="scientific">Aquibaculum arenosum</name>
    <dbReference type="NCBI Taxonomy" id="3032591"/>
    <lineage>
        <taxon>Bacteria</taxon>
        <taxon>Pseudomonadati</taxon>
        <taxon>Pseudomonadota</taxon>
        <taxon>Alphaproteobacteria</taxon>
        <taxon>Rhodospirillales</taxon>
        <taxon>Rhodovibrionaceae</taxon>
        <taxon>Aquibaculum</taxon>
    </lineage>
</organism>
<keyword evidence="4" id="KW-1185">Reference proteome</keyword>
<accession>A0ABT5YKD4</accession>
<feature type="domain" description="DUF58" evidence="2">
    <location>
        <begin position="58"/>
        <end position="267"/>
    </location>
</feature>
<dbReference type="Pfam" id="PF01882">
    <property type="entry name" value="DUF58"/>
    <property type="match status" value="1"/>
</dbReference>
<dbReference type="PANTHER" id="PTHR33608">
    <property type="entry name" value="BLL2464 PROTEIN"/>
    <property type="match status" value="1"/>
</dbReference>
<dbReference type="RefSeq" id="WP_275819419.1">
    <property type="nucleotide sequence ID" value="NZ_JARHUD010000001.1"/>
</dbReference>
<evidence type="ECO:0000256" key="1">
    <source>
        <dbReference type="SAM" id="MobiDB-lite"/>
    </source>
</evidence>
<dbReference type="PANTHER" id="PTHR33608:SF6">
    <property type="entry name" value="BLL2464 PROTEIN"/>
    <property type="match status" value="1"/>
</dbReference>
<gene>
    <name evidence="3" type="ORF">P2G67_01790</name>
</gene>